<sequence>MGLTSLLRSFIAVFLVAAMLALQLGMVNSDMNIRKLRDGGPSNSPSPHRASSFHHGR</sequence>
<evidence type="ECO:0000256" key="2">
    <source>
        <dbReference type="SAM" id="Phobius"/>
    </source>
</evidence>
<evidence type="ECO:0000313" key="3">
    <source>
        <dbReference type="EMBL" id="KAH7528721.1"/>
    </source>
</evidence>
<keyword evidence="2" id="KW-0472">Membrane</keyword>
<gene>
    <name evidence="3" type="ORF">FEM48_Zijuj05G0102300</name>
</gene>
<evidence type="ECO:0000313" key="4">
    <source>
        <dbReference type="Proteomes" id="UP000813462"/>
    </source>
</evidence>
<dbReference type="AlphaFoldDB" id="A0A978VED2"/>
<organism evidence="3 4">
    <name type="scientific">Ziziphus jujuba var. spinosa</name>
    <dbReference type="NCBI Taxonomy" id="714518"/>
    <lineage>
        <taxon>Eukaryota</taxon>
        <taxon>Viridiplantae</taxon>
        <taxon>Streptophyta</taxon>
        <taxon>Embryophyta</taxon>
        <taxon>Tracheophyta</taxon>
        <taxon>Spermatophyta</taxon>
        <taxon>Magnoliopsida</taxon>
        <taxon>eudicotyledons</taxon>
        <taxon>Gunneridae</taxon>
        <taxon>Pentapetalae</taxon>
        <taxon>rosids</taxon>
        <taxon>fabids</taxon>
        <taxon>Rosales</taxon>
        <taxon>Rhamnaceae</taxon>
        <taxon>Paliureae</taxon>
        <taxon>Ziziphus</taxon>
    </lineage>
</organism>
<proteinExistence type="predicted"/>
<name>A0A978VED2_ZIZJJ</name>
<evidence type="ECO:0000256" key="1">
    <source>
        <dbReference type="SAM" id="MobiDB-lite"/>
    </source>
</evidence>
<reference evidence="3" key="1">
    <citation type="journal article" date="2021" name="Front. Plant Sci.">
        <title>Chromosome-Scale Genome Assembly for Chinese Sour Jujube and Insights Into Its Genome Evolution and Domestication Signature.</title>
        <authorList>
            <person name="Shen L.-Y."/>
            <person name="Luo H."/>
            <person name="Wang X.-L."/>
            <person name="Wang X.-M."/>
            <person name="Qiu X.-J."/>
            <person name="Liu H."/>
            <person name="Zhou S.-S."/>
            <person name="Jia K.-H."/>
            <person name="Nie S."/>
            <person name="Bao Y.-T."/>
            <person name="Zhang R.-G."/>
            <person name="Yun Q.-Z."/>
            <person name="Chai Y.-H."/>
            <person name="Lu J.-Y."/>
            <person name="Li Y."/>
            <person name="Zhao S.-W."/>
            <person name="Mao J.-F."/>
            <person name="Jia S.-G."/>
            <person name="Mao Y.-M."/>
        </authorList>
    </citation>
    <scope>NUCLEOTIDE SEQUENCE</scope>
    <source>
        <strain evidence="3">AT0</strain>
        <tissue evidence="3">Leaf</tissue>
    </source>
</reference>
<keyword evidence="2" id="KW-0812">Transmembrane</keyword>
<dbReference type="Proteomes" id="UP000813462">
    <property type="component" value="Unassembled WGS sequence"/>
</dbReference>
<keyword evidence="2" id="KW-1133">Transmembrane helix</keyword>
<dbReference type="EMBL" id="JAEACU010000005">
    <property type="protein sequence ID" value="KAH7528721.1"/>
    <property type="molecule type" value="Genomic_DNA"/>
</dbReference>
<protein>
    <submittedName>
        <fullName evidence="3">Uncharacterized protein</fullName>
    </submittedName>
</protein>
<feature type="region of interest" description="Disordered" evidence="1">
    <location>
        <begin position="34"/>
        <end position="57"/>
    </location>
</feature>
<comment type="caution">
    <text evidence="3">The sequence shown here is derived from an EMBL/GenBank/DDBJ whole genome shotgun (WGS) entry which is preliminary data.</text>
</comment>
<feature type="transmembrane region" description="Helical" evidence="2">
    <location>
        <begin position="6"/>
        <end position="27"/>
    </location>
</feature>
<accession>A0A978VED2</accession>